<name>A0A1E5L927_9FIRM</name>
<keyword evidence="2" id="KW-1185">Reference proteome</keyword>
<accession>A0A1E5L927</accession>
<dbReference type="Proteomes" id="UP000095255">
    <property type="component" value="Unassembled WGS sequence"/>
</dbReference>
<protein>
    <submittedName>
        <fullName evidence="1">Uncharacterized protein</fullName>
    </submittedName>
</protein>
<comment type="caution">
    <text evidence="1">The sequence shown here is derived from an EMBL/GenBank/DDBJ whole genome shotgun (WGS) entry which is preliminary data.</text>
</comment>
<evidence type="ECO:0000313" key="2">
    <source>
        <dbReference type="Proteomes" id="UP000095255"/>
    </source>
</evidence>
<evidence type="ECO:0000313" key="1">
    <source>
        <dbReference type="EMBL" id="OEH86558.1"/>
    </source>
</evidence>
<organism evidence="1 2">
    <name type="scientific">Desulfuribacillus stibiiarsenatis</name>
    <dbReference type="NCBI Taxonomy" id="1390249"/>
    <lineage>
        <taxon>Bacteria</taxon>
        <taxon>Bacillati</taxon>
        <taxon>Bacillota</taxon>
        <taxon>Desulfuribacillia</taxon>
        <taxon>Desulfuribacillales</taxon>
        <taxon>Desulfuribacillaceae</taxon>
        <taxon>Desulfuribacillus</taxon>
    </lineage>
</organism>
<reference evidence="1 2" key="1">
    <citation type="submission" date="2016-09" db="EMBL/GenBank/DDBJ databases">
        <title>Desulfuribacillus arsenicus sp. nov., an obligately anaerobic, dissimilatory arsenic- and antimonate-reducing bacterium isolated from anoxic sediments.</title>
        <authorList>
            <person name="Abin C.A."/>
            <person name="Hollibaugh J.T."/>
        </authorList>
    </citation>
    <scope>NUCLEOTIDE SEQUENCE [LARGE SCALE GENOMIC DNA]</scope>
    <source>
        <strain evidence="1 2">MLFW-2</strain>
    </source>
</reference>
<dbReference type="STRING" id="1390249.BHU72_13190"/>
<gene>
    <name evidence="1" type="ORF">BHU72_13190</name>
</gene>
<proteinExistence type="predicted"/>
<dbReference type="EMBL" id="MJAT01000003">
    <property type="protein sequence ID" value="OEH86558.1"/>
    <property type="molecule type" value="Genomic_DNA"/>
</dbReference>
<dbReference type="AlphaFoldDB" id="A0A1E5L927"/>
<sequence>MSVGIIKVSTESGVYYDEIRYYAESLGQLKIDLFLIIINPENKKFEIVIGEVKDISSLGLKEYSQLIGYCLSSYSGYGLLINVNGGASKNLTDLLALDEDLSIVRRLTQAGELIEHQFGVFKWNSKNSQAESLQLGRIYSLPAMIIELCDKIKTGT</sequence>